<accession>A0A4V1IKF4</accession>
<dbReference type="Proteomes" id="UP000305881">
    <property type="component" value="Chromosome"/>
</dbReference>
<name>A0A4V1IKF4_METBY</name>
<evidence type="ECO:0000313" key="5">
    <source>
        <dbReference type="EMBL" id="QCW84715.1"/>
    </source>
</evidence>
<dbReference type="InterPro" id="IPR005946">
    <property type="entry name" value="Rib-P_diPkinase"/>
</dbReference>
<feature type="domain" description="Ribose-phosphate pyrophosphokinase N-terminal" evidence="4">
    <location>
        <begin position="12"/>
        <end position="112"/>
    </location>
</feature>
<dbReference type="EMBL" id="CP035467">
    <property type="protein sequence ID" value="QCW84715.1"/>
    <property type="molecule type" value="Genomic_DNA"/>
</dbReference>
<dbReference type="PANTHER" id="PTHR10210">
    <property type="entry name" value="RIBOSE-PHOSPHATE DIPHOSPHOKINASE FAMILY MEMBER"/>
    <property type="match status" value="1"/>
</dbReference>
<evidence type="ECO:0000259" key="4">
    <source>
        <dbReference type="Pfam" id="PF13793"/>
    </source>
</evidence>
<dbReference type="InterPro" id="IPR029057">
    <property type="entry name" value="PRTase-like"/>
</dbReference>
<dbReference type="KEGG" id="mbur:EQU24_04805"/>
<dbReference type="PANTHER" id="PTHR10210:SF41">
    <property type="entry name" value="RIBOSE-PHOSPHATE PYROPHOSPHOKINASE 1, CHLOROPLASTIC"/>
    <property type="match status" value="1"/>
</dbReference>
<keyword evidence="1 2" id="KW-0545">Nucleotide biosynthesis</keyword>
<dbReference type="EC" id="2.7.6.1" evidence="5"/>
<proteinExistence type="inferred from homology"/>
<reference evidence="6" key="1">
    <citation type="journal article" date="2019" name="J. Bacteriol.">
        <title>A Mutagenic Screen Identifies a TonB-Dependent Receptor Required for the Lanthanide Metal Switch in the Type I Methanotroph 'Methylotuvimicrobium buryatense' 5GB1C.</title>
        <authorList>
            <person name="Groom J.D."/>
            <person name="Ford S.M."/>
            <person name="Pesesky M.W."/>
            <person name="Lidstrom M.E."/>
        </authorList>
    </citation>
    <scope>NUCLEOTIDE SEQUENCE [LARGE SCALE GENOMIC DNA]</scope>
    <source>
        <strain evidence="6">5GB1C</strain>
    </source>
</reference>
<gene>
    <name evidence="5" type="primary">prs</name>
    <name evidence="5" type="ORF">EQU24_04805</name>
</gene>
<dbReference type="Gene3D" id="3.40.50.2020">
    <property type="match status" value="2"/>
</dbReference>
<dbReference type="InterPro" id="IPR029099">
    <property type="entry name" value="Pribosyltran_N"/>
</dbReference>
<comment type="similarity">
    <text evidence="2">Belongs to the ribose-phosphate pyrophosphokinase family.</text>
</comment>
<dbReference type="GO" id="GO:0002189">
    <property type="term" value="C:ribose phosphate diphosphokinase complex"/>
    <property type="evidence" value="ECO:0007669"/>
    <property type="project" value="TreeGrafter"/>
</dbReference>
<dbReference type="GO" id="GO:0004749">
    <property type="term" value="F:ribose phosphate diphosphokinase activity"/>
    <property type="evidence" value="ECO:0007669"/>
    <property type="project" value="UniProtKB-EC"/>
</dbReference>
<evidence type="ECO:0000313" key="6">
    <source>
        <dbReference type="Proteomes" id="UP000305881"/>
    </source>
</evidence>
<feature type="domain" description="Phosphoribosyltransferase" evidence="3">
    <location>
        <begin position="157"/>
        <end position="245"/>
    </location>
</feature>
<dbReference type="AlphaFoldDB" id="A0A4V1IKF4"/>
<dbReference type="GO" id="GO:0006015">
    <property type="term" value="P:5-phosphoribose 1-diphosphate biosynthetic process"/>
    <property type="evidence" value="ECO:0007669"/>
    <property type="project" value="TreeGrafter"/>
</dbReference>
<dbReference type="NCBIfam" id="TIGR01251">
    <property type="entry name" value="ribP_PPkin"/>
    <property type="match status" value="1"/>
</dbReference>
<evidence type="ECO:0000256" key="1">
    <source>
        <dbReference type="ARBA" id="ARBA00022727"/>
    </source>
</evidence>
<organism evidence="5 6">
    <name type="scientific">Methylotuvimicrobium buryatense</name>
    <name type="common">Methylomicrobium buryatense</name>
    <dbReference type="NCBI Taxonomy" id="95641"/>
    <lineage>
        <taxon>Bacteria</taxon>
        <taxon>Pseudomonadati</taxon>
        <taxon>Pseudomonadota</taxon>
        <taxon>Gammaproteobacteria</taxon>
        <taxon>Methylococcales</taxon>
        <taxon>Methylococcaceae</taxon>
        <taxon>Methylotuvimicrobium</taxon>
    </lineage>
</organism>
<dbReference type="OrthoDB" id="324294at2"/>
<dbReference type="GO" id="GO:0000287">
    <property type="term" value="F:magnesium ion binding"/>
    <property type="evidence" value="ECO:0007669"/>
    <property type="project" value="InterPro"/>
</dbReference>
<dbReference type="STRING" id="675511.GCA_000341735_02050"/>
<evidence type="ECO:0000259" key="3">
    <source>
        <dbReference type="Pfam" id="PF00156"/>
    </source>
</evidence>
<keyword evidence="6" id="KW-1185">Reference proteome</keyword>
<dbReference type="GO" id="GO:0016301">
    <property type="term" value="F:kinase activity"/>
    <property type="evidence" value="ECO:0007669"/>
    <property type="project" value="UniProtKB-KW"/>
</dbReference>
<dbReference type="Pfam" id="PF00156">
    <property type="entry name" value="Pribosyltran"/>
    <property type="match status" value="1"/>
</dbReference>
<dbReference type="SMART" id="SM01400">
    <property type="entry name" value="Pribosyltran_N"/>
    <property type="match status" value="1"/>
</dbReference>
<dbReference type="CDD" id="cd06223">
    <property type="entry name" value="PRTases_typeI"/>
    <property type="match status" value="1"/>
</dbReference>
<dbReference type="GO" id="GO:0005737">
    <property type="term" value="C:cytoplasm"/>
    <property type="evidence" value="ECO:0007669"/>
    <property type="project" value="TreeGrafter"/>
</dbReference>
<dbReference type="InterPro" id="IPR000836">
    <property type="entry name" value="PRTase_dom"/>
</dbReference>
<dbReference type="NCBIfam" id="NF005537">
    <property type="entry name" value="PRK07199.1"/>
    <property type="match status" value="1"/>
</dbReference>
<evidence type="ECO:0000256" key="2">
    <source>
        <dbReference type="RuleBase" id="RU004324"/>
    </source>
</evidence>
<dbReference type="GO" id="GO:0006164">
    <property type="term" value="P:purine nucleotide biosynthetic process"/>
    <property type="evidence" value="ECO:0007669"/>
    <property type="project" value="TreeGrafter"/>
</dbReference>
<sequence length="291" mass="31914">MLVLAFPDYCAQAERLACRLETPFELIELHRFPDGESLVRLPAVLPEHVIVCRSLDQPNDKLIELMLFARTARELGAKRVTLVAPYLCYMRQDIANRPGEAVSQRIVGRMLADLFDDVLTVDPHLHRISHLHQAIPLANAVCLSAAGAIGDFLRRQLSDAVLLGPDSESEQWVSGIASQIGFDYAVADKIRRGDREVDITLPEAEFSGKSVVIIDDMASTGRTLARTIGLLQNAGARAVYAAITHPLFCGDAESHIRAAGVKEIWSTDSIEHPTSCIKLDALLSDAIRSIL</sequence>
<keyword evidence="5" id="KW-0808">Transferase</keyword>
<dbReference type="SUPFAM" id="SSF53271">
    <property type="entry name" value="PRTase-like"/>
    <property type="match status" value="2"/>
</dbReference>
<protein>
    <submittedName>
        <fullName evidence="5">Ribose-phosphate diphosphokinase</fullName>
        <ecNumber evidence="5">2.7.6.1</ecNumber>
    </submittedName>
</protein>
<dbReference type="Pfam" id="PF13793">
    <property type="entry name" value="Pribosyltran_N"/>
    <property type="match status" value="1"/>
</dbReference>